<keyword evidence="3" id="KW-0378">Hydrolase</keyword>
<dbReference type="InterPro" id="IPR035669">
    <property type="entry name" value="SGNH_plant_lipase-like"/>
</dbReference>
<protein>
    <recommendedName>
        <fullName evidence="8">GDSL esterase/lipase</fullName>
    </recommendedName>
</protein>
<dbReference type="SUPFAM" id="SSF52266">
    <property type="entry name" value="SGNH hydrolase"/>
    <property type="match status" value="1"/>
</dbReference>
<feature type="transmembrane region" description="Helical" evidence="5">
    <location>
        <begin position="72"/>
        <end position="91"/>
    </location>
</feature>
<evidence type="ECO:0000256" key="2">
    <source>
        <dbReference type="ARBA" id="ARBA00022729"/>
    </source>
</evidence>
<dbReference type="GO" id="GO:0016787">
    <property type="term" value="F:hydrolase activity"/>
    <property type="evidence" value="ECO:0007669"/>
    <property type="project" value="UniProtKB-KW"/>
</dbReference>
<evidence type="ECO:0008006" key="8">
    <source>
        <dbReference type="Google" id="ProtNLM"/>
    </source>
</evidence>
<keyword evidence="4" id="KW-0325">Glycoprotein</keyword>
<name>A0ABC9GNP7_9POAL</name>
<dbReference type="Proteomes" id="UP001497457">
    <property type="component" value="Chromosome 9rd"/>
</dbReference>
<dbReference type="InterPro" id="IPR001087">
    <property type="entry name" value="GDSL"/>
</dbReference>
<reference evidence="6" key="1">
    <citation type="submission" date="2024-10" db="EMBL/GenBank/DDBJ databases">
        <authorList>
            <person name="Ryan C."/>
        </authorList>
    </citation>
    <scope>NUCLEOTIDE SEQUENCE [LARGE SCALE GENOMIC DNA]</scope>
</reference>
<dbReference type="AlphaFoldDB" id="A0ABC9GNP7"/>
<dbReference type="Gene3D" id="3.40.50.1110">
    <property type="entry name" value="SGNH hydrolase"/>
    <property type="match status" value="1"/>
</dbReference>
<dbReference type="Pfam" id="PF00657">
    <property type="entry name" value="Lipase_GDSL"/>
    <property type="match status" value="1"/>
</dbReference>
<proteinExistence type="inferred from homology"/>
<keyword evidence="5" id="KW-1133">Transmembrane helix</keyword>
<evidence type="ECO:0000256" key="5">
    <source>
        <dbReference type="SAM" id="Phobius"/>
    </source>
</evidence>
<comment type="similarity">
    <text evidence="1">Belongs to the 'GDSL' lipolytic enzyme family.</text>
</comment>
<dbReference type="InterPro" id="IPR036514">
    <property type="entry name" value="SGNH_hydro_sf"/>
</dbReference>
<gene>
    <name evidence="6" type="ORF">URODEC1_LOCUS118055</name>
</gene>
<dbReference type="PANTHER" id="PTHR22835:SF506">
    <property type="entry name" value="OS01G0223200 PROTEIN"/>
    <property type="match status" value="1"/>
</dbReference>
<dbReference type="CDD" id="cd01837">
    <property type="entry name" value="SGNH_plant_lipase_like"/>
    <property type="match status" value="1"/>
</dbReference>
<evidence type="ECO:0000256" key="1">
    <source>
        <dbReference type="ARBA" id="ARBA00008668"/>
    </source>
</evidence>
<keyword evidence="5" id="KW-0812">Transmembrane</keyword>
<sequence length="445" mass="48383">MTIDMSRDKDVTLFIPRAKYVASCSAVESGARLPYKLNSGASICMMRSSSSISVYIHQEASKMVVGGDNRRLVPAAFVAAALVVVFLSPAAEASLRAGPFESIFAFGDSFTDTGNNPVVFGWYNVFDVVMRPPYGMTFFHGVPTGRNCNGRLVIDFIAQGLGLPLVPPYLSHKGSFRQGANFAVGSATGLNSSFFHIGDGPGANIFPLNISLQVQLGWFEELKPSLCQTDQECKDFFAKSLFFVGEFGINDYQYSFGKKSMKEIRAFVPDLIQTISEGAERVIGHGAKTLVIPGMIPSGCAPPVLVTFADADASEYDATTGCLKEPNEIVMLHNSLLRDAIDKLRAKHPDVTIIHTDLFNHVTDMVKSPEKFGFKKDALTICCGGPGRYHYNLSIVCGDEAATTCEDPSTRLFWDGVHLTEAAYHYIAEDWLNTIVSSLSARASS</sequence>
<evidence type="ECO:0000256" key="3">
    <source>
        <dbReference type="ARBA" id="ARBA00022801"/>
    </source>
</evidence>
<dbReference type="PANTHER" id="PTHR22835">
    <property type="entry name" value="ZINC FINGER FYVE DOMAIN CONTAINING PROTEIN"/>
    <property type="match status" value="1"/>
</dbReference>
<organism evidence="6 7">
    <name type="scientific">Urochloa decumbens</name>
    <dbReference type="NCBI Taxonomy" id="240449"/>
    <lineage>
        <taxon>Eukaryota</taxon>
        <taxon>Viridiplantae</taxon>
        <taxon>Streptophyta</taxon>
        <taxon>Embryophyta</taxon>
        <taxon>Tracheophyta</taxon>
        <taxon>Spermatophyta</taxon>
        <taxon>Magnoliopsida</taxon>
        <taxon>Liliopsida</taxon>
        <taxon>Poales</taxon>
        <taxon>Poaceae</taxon>
        <taxon>PACMAD clade</taxon>
        <taxon>Panicoideae</taxon>
        <taxon>Panicodae</taxon>
        <taxon>Paniceae</taxon>
        <taxon>Melinidinae</taxon>
        <taxon>Urochloa</taxon>
    </lineage>
</organism>
<dbReference type="EMBL" id="OZ075119">
    <property type="protein sequence ID" value="CAL5098139.1"/>
    <property type="molecule type" value="Genomic_DNA"/>
</dbReference>
<evidence type="ECO:0000256" key="4">
    <source>
        <dbReference type="ARBA" id="ARBA00023180"/>
    </source>
</evidence>
<evidence type="ECO:0000313" key="7">
    <source>
        <dbReference type="Proteomes" id="UP001497457"/>
    </source>
</evidence>
<evidence type="ECO:0000313" key="6">
    <source>
        <dbReference type="EMBL" id="CAL5098139.1"/>
    </source>
</evidence>
<keyword evidence="2" id="KW-0732">Signal</keyword>
<keyword evidence="7" id="KW-1185">Reference proteome</keyword>
<accession>A0ABC9GNP7</accession>
<keyword evidence="5" id="KW-0472">Membrane</keyword>